<dbReference type="SUPFAM" id="SSF50494">
    <property type="entry name" value="Trypsin-like serine proteases"/>
    <property type="match status" value="1"/>
</dbReference>
<evidence type="ECO:0000256" key="2">
    <source>
        <dbReference type="SAM" id="SignalP"/>
    </source>
</evidence>
<dbReference type="InterPro" id="IPR043504">
    <property type="entry name" value="Peptidase_S1_PA_chymotrypsin"/>
</dbReference>
<dbReference type="EMBL" id="JBHTJZ010000055">
    <property type="protein sequence ID" value="MFD0961558.1"/>
    <property type="molecule type" value="Genomic_DNA"/>
</dbReference>
<keyword evidence="1" id="KW-0720">Serine protease</keyword>
<keyword evidence="1" id="KW-0645">Protease</keyword>
<organism evidence="3 4">
    <name type="scientific">Paenibacillus chungangensis</name>
    <dbReference type="NCBI Taxonomy" id="696535"/>
    <lineage>
        <taxon>Bacteria</taxon>
        <taxon>Bacillati</taxon>
        <taxon>Bacillota</taxon>
        <taxon>Bacilli</taxon>
        <taxon>Bacillales</taxon>
        <taxon>Paenibacillaceae</taxon>
        <taxon>Paenibacillus</taxon>
    </lineage>
</organism>
<dbReference type="Proteomes" id="UP001596989">
    <property type="component" value="Unassembled WGS sequence"/>
</dbReference>
<reference evidence="4" key="1">
    <citation type="journal article" date="2019" name="Int. J. Syst. Evol. Microbiol.">
        <title>The Global Catalogue of Microorganisms (GCM) 10K type strain sequencing project: providing services to taxonomists for standard genome sequencing and annotation.</title>
        <authorList>
            <consortium name="The Broad Institute Genomics Platform"/>
            <consortium name="The Broad Institute Genome Sequencing Center for Infectious Disease"/>
            <person name="Wu L."/>
            <person name="Ma J."/>
        </authorList>
    </citation>
    <scope>NUCLEOTIDE SEQUENCE [LARGE SCALE GENOMIC DNA]</scope>
    <source>
        <strain evidence="4">CCUG 59129</strain>
    </source>
</reference>
<dbReference type="Gene3D" id="2.40.10.10">
    <property type="entry name" value="Trypsin-like serine proteases"/>
    <property type="match status" value="2"/>
</dbReference>
<comment type="caution">
    <text evidence="3">The sequence shown here is derived from an EMBL/GenBank/DDBJ whole genome shotgun (WGS) entry which is preliminary data.</text>
</comment>
<dbReference type="InterPro" id="IPR009003">
    <property type="entry name" value="Peptidase_S1_PA"/>
</dbReference>
<accession>A0ABW3HVG7</accession>
<sequence length="446" mass="48253">MSMKKNLLTGALVALLLLNVGSVTASPKDGDYVYKSLAEATKDAYSSDEIPHPYGASLNDIDLNDYIEKQRVKQDIPIVKELTEANPALYSGFYYNPDKGTLVIQMIQDSQEFKNQIDRSVKNNDKIEYQITKYSKQDIDDAKEKIKATVPGGTVKALIPDTINNTLIVILNDAGSEEKVLAAVSKRGLIQIDRGTVEAEKQADNTDYGSSIPSGALIGGNYQTSGGVTTYSRCTAGYYGTVGSGSNSKRVLVTAGHCVPKNTTTAWYQPTNSTSTIGNFTYRTSSSNPNGSDAVSDSGYIELNSSHNGYPRVPYTSMVRIVGTYVSDTVGDTIYARGAVTGSLTSGTIRYANVDIWWGSDGYGYNDNQVLATGYTSVSGDSGGPIVTDYAWDNSRQAWTFDLAGTHSGQYTFSGHSTIANGTYKVYDPIWMTYNDLNMTSLLMSP</sequence>
<evidence type="ECO:0000256" key="1">
    <source>
        <dbReference type="ARBA" id="ARBA00022825"/>
    </source>
</evidence>
<name>A0ABW3HVG7_9BACL</name>
<keyword evidence="2" id="KW-0732">Signal</keyword>
<feature type="signal peptide" evidence="2">
    <location>
        <begin position="1"/>
        <end position="25"/>
    </location>
</feature>
<evidence type="ECO:0000313" key="4">
    <source>
        <dbReference type="Proteomes" id="UP001596989"/>
    </source>
</evidence>
<proteinExistence type="predicted"/>
<evidence type="ECO:0008006" key="5">
    <source>
        <dbReference type="Google" id="ProtNLM"/>
    </source>
</evidence>
<dbReference type="RefSeq" id="WP_377567245.1">
    <property type="nucleotide sequence ID" value="NZ_JBHTJZ010000055.1"/>
</dbReference>
<keyword evidence="4" id="KW-1185">Reference proteome</keyword>
<gene>
    <name evidence="3" type="ORF">ACFQ2I_19600</name>
</gene>
<evidence type="ECO:0000313" key="3">
    <source>
        <dbReference type="EMBL" id="MFD0961558.1"/>
    </source>
</evidence>
<feature type="chain" id="PRO_5046951245" description="Peptidase S1 domain-containing protein" evidence="2">
    <location>
        <begin position="26"/>
        <end position="446"/>
    </location>
</feature>
<keyword evidence="1" id="KW-0378">Hydrolase</keyword>
<protein>
    <recommendedName>
        <fullName evidence="5">Peptidase S1 domain-containing protein</fullName>
    </recommendedName>
</protein>